<protein>
    <submittedName>
        <fullName evidence="1">Uncharacterized protein</fullName>
    </submittedName>
</protein>
<dbReference type="AlphaFoldDB" id="A0A5J5GFV0"/>
<dbReference type="RefSeq" id="WP_150457206.1">
    <property type="nucleotide sequence ID" value="NZ_VYKK01000005.1"/>
</dbReference>
<dbReference type="EMBL" id="VYKK01000005">
    <property type="protein sequence ID" value="KAA9006374.1"/>
    <property type="molecule type" value="Genomic_DNA"/>
</dbReference>
<gene>
    <name evidence="1" type="ORF">F4V43_05320</name>
</gene>
<keyword evidence="2" id="KW-1185">Reference proteome</keyword>
<sequence length="138" mass="16041">MDQDPSKIEVRFTCKTCKQDITITFMDSPVSSVSCSDCGQVYTVMRPAVADEILFDWENEAMFQKFRADQSENSNESLMSLIIKVIEQLTWRDQGNGQVEAIKMMRNWLIENESVPMLSELIKTRSDNRPYPKRDFRS</sequence>
<dbReference type="Proteomes" id="UP000367750">
    <property type="component" value="Unassembled WGS sequence"/>
</dbReference>
<accession>A0A5J5GFV0</accession>
<evidence type="ECO:0000313" key="1">
    <source>
        <dbReference type="EMBL" id="KAA9006374.1"/>
    </source>
</evidence>
<comment type="caution">
    <text evidence="1">The sequence shown here is derived from an EMBL/GenBank/DDBJ whole genome shotgun (WGS) entry which is preliminary data.</text>
</comment>
<evidence type="ECO:0000313" key="2">
    <source>
        <dbReference type="Proteomes" id="UP000367750"/>
    </source>
</evidence>
<name>A0A5J5GFV0_9BACL</name>
<dbReference type="OrthoDB" id="2648793at2"/>
<proteinExistence type="predicted"/>
<organism evidence="1 2">
    <name type="scientific">Paenibacillus spiritus</name>
    <dbReference type="NCBI Taxonomy" id="2496557"/>
    <lineage>
        <taxon>Bacteria</taxon>
        <taxon>Bacillati</taxon>
        <taxon>Bacillota</taxon>
        <taxon>Bacilli</taxon>
        <taxon>Bacillales</taxon>
        <taxon>Paenibacillaceae</taxon>
        <taxon>Paenibacillus</taxon>
    </lineage>
</organism>
<reference evidence="1 2" key="1">
    <citation type="submission" date="2019-09" db="EMBL/GenBank/DDBJ databases">
        <title>Bacillus ochoae sp. nov., Paenibacillus whitsoniae sp. nov., Paenibacillus spiritus sp. nov. Isolated from the Mars Exploration Rover during spacecraft assembly.</title>
        <authorList>
            <person name="Seuylemezian A."/>
            <person name="Vaishampayan P."/>
        </authorList>
    </citation>
    <scope>NUCLEOTIDE SEQUENCE [LARGE SCALE GENOMIC DNA]</scope>
    <source>
        <strain evidence="1 2">MER_111</strain>
    </source>
</reference>